<gene>
    <name evidence="2" type="ORF">G2W53_033314</name>
</gene>
<feature type="region of interest" description="Disordered" evidence="1">
    <location>
        <begin position="212"/>
        <end position="241"/>
    </location>
</feature>
<dbReference type="EMBL" id="JAAIUW010000010">
    <property type="protein sequence ID" value="KAF7812338.1"/>
    <property type="molecule type" value="Genomic_DNA"/>
</dbReference>
<dbReference type="GO" id="GO:0003677">
    <property type="term" value="F:DNA binding"/>
    <property type="evidence" value="ECO:0007669"/>
    <property type="project" value="UniProtKB-KW"/>
</dbReference>
<dbReference type="OrthoDB" id="1431042at2759"/>
<organism evidence="2 3">
    <name type="scientific">Senna tora</name>
    <dbReference type="NCBI Taxonomy" id="362788"/>
    <lineage>
        <taxon>Eukaryota</taxon>
        <taxon>Viridiplantae</taxon>
        <taxon>Streptophyta</taxon>
        <taxon>Embryophyta</taxon>
        <taxon>Tracheophyta</taxon>
        <taxon>Spermatophyta</taxon>
        <taxon>Magnoliopsida</taxon>
        <taxon>eudicotyledons</taxon>
        <taxon>Gunneridae</taxon>
        <taxon>Pentapetalae</taxon>
        <taxon>rosids</taxon>
        <taxon>fabids</taxon>
        <taxon>Fabales</taxon>
        <taxon>Fabaceae</taxon>
        <taxon>Caesalpinioideae</taxon>
        <taxon>Cassia clade</taxon>
        <taxon>Senna</taxon>
    </lineage>
</organism>
<keyword evidence="3" id="KW-1185">Reference proteome</keyword>
<evidence type="ECO:0000313" key="2">
    <source>
        <dbReference type="EMBL" id="KAF7812338.1"/>
    </source>
</evidence>
<dbReference type="AlphaFoldDB" id="A0A834SZ05"/>
<protein>
    <submittedName>
        <fullName evidence="2">Replication protein A 70 kDa DNA-binding subunit B-like isoform X2</fullName>
    </submittedName>
</protein>
<feature type="compositionally biased region" description="Polar residues" evidence="1">
    <location>
        <begin position="212"/>
        <end position="223"/>
    </location>
</feature>
<evidence type="ECO:0000256" key="1">
    <source>
        <dbReference type="SAM" id="MobiDB-lite"/>
    </source>
</evidence>
<accession>A0A834SZ05</accession>
<keyword evidence="2" id="KW-0238">DNA-binding</keyword>
<dbReference type="Proteomes" id="UP000634136">
    <property type="component" value="Unassembled WGS sequence"/>
</dbReference>
<name>A0A834SZ05_9FABA</name>
<dbReference type="InterPro" id="IPR012340">
    <property type="entry name" value="NA-bd_OB-fold"/>
</dbReference>
<proteinExistence type="predicted"/>
<evidence type="ECO:0000313" key="3">
    <source>
        <dbReference type="Proteomes" id="UP000634136"/>
    </source>
</evidence>
<reference evidence="2" key="1">
    <citation type="submission" date="2020-09" db="EMBL/GenBank/DDBJ databases">
        <title>Genome-Enabled Discovery of Anthraquinone Biosynthesis in Senna tora.</title>
        <authorList>
            <person name="Kang S.-H."/>
            <person name="Pandey R.P."/>
            <person name="Lee C.-M."/>
            <person name="Sim J.-S."/>
            <person name="Jeong J.-T."/>
            <person name="Choi B.-S."/>
            <person name="Jung M."/>
            <person name="Ginzburg D."/>
            <person name="Zhao K."/>
            <person name="Won S.Y."/>
            <person name="Oh T.-J."/>
            <person name="Yu Y."/>
            <person name="Kim N.-H."/>
            <person name="Lee O.R."/>
            <person name="Lee T.-H."/>
            <person name="Bashyal P."/>
            <person name="Kim T.-S."/>
            <person name="Lee W.-H."/>
            <person name="Kawkins C."/>
            <person name="Kim C.-K."/>
            <person name="Kim J.S."/>
            <person name="Ahn B.O."/>
            <person name="Rhee S.Y."/>
            <person name="Sohng J.K."/>
        </authorList>
    </citation>
    <scope>NUCLEOTIDE SEQUENCE</scope>
    <source>
        <tissue evidence="2">Leaf</tissue>
    </source>
</reference>
<dbReference type="Gene3D" id="2.40.50.140">
    <property type="entry name" value="Nucleic acid-binding proteins"/>
    <property type="match status" value="1"/>
</dbReference>
<comment type="caution">
    <text evidence="2">The sequence shown here is derived from an EMBL/GenBank/DDBJ whole genome shotgun (WGS) entry which is preliminary data.</text>
</comment>
<sequence>MYHNKFKGALAEGKVYVLSRFDVGQSGGNFRVTPHALKINFLFGTRVMPTVNDSTIHRYGFALITAESITSGQTDDKTLVDVIDRLTNIGDVIQSSKEDISSKRGDDDSVFPVQEFDKFFGTRFVFKVGVTVSKWSPTPFISVQKMSWDEELIKKLTAESSEDESNCNGIVNNVSAVSEDVVELDAADVNVTPNQGSTTPIDHVDGRCLSFSKENTSENGDTPSSKKRIASGGNLNEGASNNVSVEEISSQIKIKKIKLEKNA</sequence>